<feature type="chain" id="PRO_5034934562" evidence="4">
    <location>
        <begin position="25"/>
        <end position="721"/>
    </location>
</feature>
<feature type="signal peptide" evidence="4">
    <location>
        <begin position="1"/>
        <end position="24"/>
    </location>
</feature>
<dbReference type="InterPro" id="IPR001590">
    <property type="entry name" value="Peptidase_M12B"/>
</dbReference>
<dbReference type="PROSITE" id="PS50214">
    <property type="entry name" value="DISINTEGRIN_2"/>
    <property type="match status" value="1"/>
</dbReference>
<dbReference type="Gene3D" id="4.10.70.10">
    <property type="entry name" value="Disintegrin domain"/>
    <property type="match status" value="1"/>
</dbReference>
<gene>
    <name evidence="8" type="primary">LOC111126918</name>
</gene>
<feature type="binding site" evidence="2">
    <location>
        <position position="375"/>
    </location>
    <ligand>
        <name>Zn(2+)</name>
        <dbReference type="ChEBI" id="CHEBI:29105"/>
        <note>catalytic</note>
    </ligand>
</feature>
<evidence type="ECO:0000259" key="5">
    <source>
        <dbReference type="PROSITE" id="PS50214"/>
    </source>
</evidence>
<dbReference type="PANTHER" id="PTHR45702:SF6">
    <property type="entry name" value="DISINTEGRIN AND METALLOPROTEINASE DOMAIN-CONTAINING PROTEIN 17"/>
    <property type="match status" value="1"/>
</dbReference>
<keyword evidence="3" id="KW-0472">Membrane</keyword>
<evidence type="ECO:0000313" key="8">
    <source>
        <dbReference type="RefSeq" id="XP_022327565.1"/>
    </source>
</evidence>
<dbReference type="Proteomes" id="UP000694844">
    <property type="component" value="Chromosome 3"/>
</dbReference>
<dbReference type="RefSeq" id="XP_022327565.1">
    <property type="nucleotide sequence ID" value="XM_022471857.1"/>
</dbReference>
<dbReference type="InterPro" id="IPR032029">
    <property type="entry name" value="ADAM17_MPD"/>
</dbReference>
<dbReference type="InterPro" id="IPR024079">
    <property type="entry name" value="MetalloPept_cat_dom_sf"/>
</dbReference>
<evidence type="ECO:0000256" key="3">
    <source>
        <dbReference type="SAM" id="Phobius"/>
    </source>
</evidence>
<dbReference type="Gene3D" id="4.10.70.30">
    <property type="match status" value="1"/>
</dbReference>
<dbReference type="KEGG" id="cvn:111126918"/>
<evidence type="ECO:0000256" key="4">
    <source>
        <dbReference type="SAM" id="SignalP"/>
    </source>
</evidence>
<accession>A0A8B8DIM7</accession>
<feature type="binding site" evidence="2">
    <location>
        <position position="379"/>
    </location>
    <ligand>
        <name>Zn(2+)</name>
        <dbReference type="ChEBI" id="CHEBI:29105"/>
        <note>catalytic</note>
    </ligand>
</feature>
<keyword evidence="3" id="KW-1133">Transmembrane helix</keyword>
<dbReference type="Pfam" id="PF13574">
    <property type="entry name" value="Reprolysin_2"/>
    <property type="match status" value="1"/>
</dbReference>
<dbReference type="OrthoDB" id="2131567at2759"/>
<keyword evidence="1" id="KW-1015">Disulfide bond</keyword>
<dbReference type="GeneID" id="111126918"/>
<protein>
    <submittedName>
        <fullName evidence="8">ADAM 17-like protease isoform X1</fullName>
    </submittedName>
</protein>
<evidence type="ECO:0000256" key="2">
    <source>
        <dbReference type="PROSITE-ProRule" id="PRU00276"/>
    </source>
</evidence>
<dbReference type="Gene3D" id="3.40.390.10">
    <property type="entry name" value="Collagenase (Catalytic Domain)"/>
    <property type="match status" value="1"/>
</dbReference>
<dbReference type="SUPFAM" id="SSF57552">
    <property type="entry name" value="Blood coagulation inhibitor (disintegrin)"/>
    <property type="match status" value="1"/>
</dbReference>
<dbReference type="Pfam" id="PF16698">
    <property type="entry name" value="ADAM17_MPD"/>
    <property type="match status" value="1"/>
</dbReference>
<feature type="domain" description="Disintegrin" evidence="5">
    <location>
        <begin position="446"/>
        <end position="534"/>
    </location>
</feature>
<name>A0A8B8DIM7_CRAVI</name>
<dbReference type="InterPro" id="IPR051489">
    <property type="entry name" value="ADAM_Metalloproteinase"/>
</dbReference>
<evidence type="ECO:0000256" key="1">
    <source>
        <dbReference type="ARBA" id="ARBA00023157"/>
    </source>
</evidence>
<evidence type="ECO:0000313" key="7">
    <source>
        <dbReference type="Proteomes" id="UP000694844"/>
    </source>
</evidence>
<dbReference type="AlphaFoldDB" id="A0A8B8DIM7"/>
<keyword evidence="3" id="KW-0812">Transmembrane</keyword>
<dbReference type="InterPro" id="IPR036436">
    <property type="entry name" value="Disintegrin_dom_sf"/>
</dbReference>
<reference evidence="8" key="1">
    <citation type="submission" date="2025-08" db="UniProtKB">
        <authorList>
            <consortium name="RefSeq"/>
        </authorList>
    </citation>
    <scope>IDENTIFICATION</scope>
    <source>
        <tissue evidence="8">Whole sample</tissue>
    </source>
</reference>
<feature type="transmembrane region" description="Helical" evidence="3">
    <location>
        <begin position="637"/>
        <end position="659"/>
    </location>
</feature>
<keyword evidence="2" id="KW-0479">Metal-binding</keyword>
<proteinExistence type="predicted"/>
<feature type="domain" description="Peptidase M12B" evidence="6">
    <location>
        <begin position="210"/>
        <end position="443"/>
    </location>
</feature>
<dbReference type="PROSITE" id="PS50215">
    <property type="entry name" value="ADAM_MEPRO"/>
    <property type="match status" value="1"/>
</dbReference>
<dbReference type="GO" id="GO:0004222">
    <property type="term" value="F:metalloendopeptidase activity"/>
    <property type="evidence" value="ECO:0007669"/>
    <property type="project" value="InterPro"/>
</dbReference>
<dbReference type="SMART" id="SM00050">
    <property type="entry name" value="DISIN"/>
    <property type="match status" value="1"/>
</dbReference>
<comment type="caution">
    <text evidence="2">Lacks conserved residue(s) required for the propagation of feature annotation.</text>
</comment>
<dbReference type="GO" id="GO:0007219">
    <property type="term" value="P:Notch signaling pathway"/>
    <property type="evidence" value="ECO:0007669"/>
    <property type="project" value="TreeGrafter"/>
</dbReference>
<sequence>MNVAFIPIDLYLLIFVCTVQIVQGVIENKLHHYEVLKPSDIVLRGQKDLRLPILDSYNFIKFKAFLRTFEIDLEKSKVVSPSLQVVTVEGNGSEKTNLLQHTHYYTGRLTGDPLSRCTVSVDPSGILAHISTGDEEFVIEPAWRHGQKYWNSTDLMVYRKSDVKDISPNHTVDCDGSHDSRHTNISMMEQLIADWSSVRQRRSVNLGNQKVCKILLVADSYFHHGIGRGSLASTQNYMINLISQVNGIFQKTRWGEGATGLGLEIGKLIIHQSFSESGLNVQNRQMPMNAVLKEFGKEYYRENSRFCLLHLLTHTPFEGKRGLAYVASSRPFDWGGICSSADTSQKEALNTGVSTFMDPEGNRQLSIVFMSTVAHEIGHNWGSSHDPDSDECSPSFTSGGKFLMFSKALKGVAKNNLKFSPCSTRAVYSVLSAKGAKCLTEPQEGIGVCGNGRIDTGEACDRGNLADKCCHSNCELAYNAVCSPVNFACCTEECQVASNKTECYLALDDHSDCMGKSYCNGINLSCPEPSLKTNTTCIDDGTCRNGVCIGFCENRGQLPCICSDASGDSCKRCCKITEDSPCTPFLGAGLLPDGQICLSGFCKQGKCVKTSLPAERLWKVIFQKITNSFDIFMKDNIVFFITLFSLIVYIPCAILVCRYDKKQENMKKKSDDVALGDQADRILKVSNRINVKEKHQKKIGETRTFQRYLFELYYMYMLYPC</sequence>
<feature type="binding site" evidence="2">
    <location>
        <position position="385"/>
    </location>
    <ligand>
        <name>Zn(2+)</name>
        <dbReference type="ChEBI" id="CHEBI:29105"/>
        <note>catalytic</note>
    </ligand>
</feature>
<dbReference type="GO" id="GO:0005886">
    <property type="term" value="C:plasma membrane"/>
    <property type="evidence" value="ECO:0007669"/>
    <property type="project" value="TreeGrafter"/>
</dbReference>
<dbReference type="InterPro" id="IPR001762">
    <property type="entry name" value="Disintegrin_dom"/>
</dbReference>
<organism evidence="7 8">
    <name type="scientific">Crassostrea virginica</name>
    <name type="common">Eastern oyster</name>
    <dbReference type="NCBI Taxonomy" id="6565"/>
    <lineage>
        <taxon>Eukaryota</taxon>
        <taxon>Metazoa</taxon>
        <taxon>Spiralia</taxon>
        <taxon>Lophotrochozoa</taxon>
        <taxon>Mollusca</taxon>
        <taxon>Bivalvia</taxon>
        <taxon>Autobranchia</taxon>
        <taxon>Pteriomorphia</taxon>
        <taxon>Ostreida</taxon>
        <taxon>Ostreoidea</taxon>
        <taxon>Ostreidae</taxon>
        <taxon>Crassostrea</taxon>
    </lineage>
</organism>
<dbReference type="PANTHER" id="PTHR45702">
    <property type="entry name" value="ADAM10/ADAM17 METALLOPEPTIDASE FAMILY MEMBER"/>
    <property type="match status" value="1"/>
</dbReference>
<keyword evidence="4" id="KW-0732">Signal</keyword>
<dbReference type="SUPFAM" id="SSF55486">
    <property type="entry name" value="Metalloproteases ('zincins'), catalytic domain"/>
    <property type="match status" value="1"/>
</dbReference>
<evidence type="ECO:0000259" key="6">
    <source>
        <dbReference type="PROSITE" id="PS50215"/>
    </source>
</evidence>
<dbReference type="FunFam" id="4.10.70.10:FF:000003">
    <property type="entry name" value="Disintegrin and metalloproteinase domain-containing protein 17"/>
    <property type="match status" value="1"/>
</dbReference>
<dbReference type="GO" id="GO:0006509">
    <property type="term" value="P:membrane protein ectodomain proteolysis"/>
    <property type="evidence" value="ECO:0007669"/>
    <property type="project" value="TreeGrafter"/>
</dbReference>
<keyword evidence="7" id="KW-1185">Reference proteome</keyword>
<dbReference type="GO" id="GO:0046872">
    <property type="term" value="F:metal ion binding"/>
    <property type="evidence" value="ECO:0007669"/>
    <property type="project" value="UniProtKB-KW"/>
</dbReference>
<keyword evidence="2" id="KW-0862">Zinc</keyword>
<feature type="active site" evidence="2">
    <location>
        <position position="376"/>
    </location>
</feature>